<evidence type="ECO:0000313" key="4">
    <source>
        <dbReference type="EMBL" id="SUE06648.1"/>
    </source>
</evidence>
<dbReference type="EMBL" id="WKLC01001873">
    <property type="protein sequence ID" value="MSE18510.1"/>
    <property type="molecule type" value="Genomic_DNA"/>
</dbReference>
<reference evidence="3 6" key="2">
    <citation type="submission" date="2019-11" db="EMBL/GenBank/DDBJ databases">
        <title>Draft Genome Sequence of Plant Growth-Promoting Rhizosphere-Associated Bacteria.</title>
        <authorList>
            <person name="Vasilyev I.Y."/>
            <person name="Radchenko V."/>
            <person name="Ilnitskaya E.V."/>
        </authorList>
    </citation>
    <scope>NUCLEOTIDE SEQUENCE [LARGE SCALE GENOMIC DNA]</scope>
    <source>
        <strain evidence="3 6">VRA_MhP_f</strain>
    </source>
</reference>
<evidence type="ECO:0000313" key="3">
    <source>
        <dbReference type="EMBL" id="MSE18510.1"/>
    </source>
</evidence>
<dbReference type="Proteomes" id="UP000461948">
    <property type="component" value="Unassembled WGS sequence"/>
</dbReference>
<gene>
    <name evidence="3" type="ORF">GKC49_26505</name>
    <name evidence="4" type="ORF">NCTC9381_05510</name>
</gene>
<evidence type="ECO:0000256" key="2">
    <source>
        <dbReference type="RuleBase" id="RU362080"/>
    </source>
</evidence>
<dbReference type="InterPro" id="IPR006442">
    <property type="entry name" value="Antitoxin_Phd/YefM"/>
</dbReference>
<dbReference type="Pfam" id="PF02604">
    <property type="entry name" value="PhdYeFM_antitox"/>
    <property type="match status" value="1"/>
</dbReference>
<dbReference type="AlphaFoldDB" id="A0A379LT97"/>
<comment type="similarity">
    <text evidence="1 2">Belongs to the phD/YefM antitoxin family.</text>
</comment>
<comment type="function">
    <text evidence="2">Antitoxin component of a type II toxin-antitoxin (TA) system.</text>
</comment>
<dbReference type="NCBIfam" id="TIGR01552">
    <property type="entry name" value="phd_fam"/>
    <property type="match status" value="1"/>
</dbReference>
<dbReference type="SUPFAM" id="SSF143120">
    <property type="entry name" value="YefM-like"/>
    <property type="match status" value="1"/>
</dbReference>
<dbReference type="InterPro" id="IPR036165">
    <property type="entry name" value="YefM-like_sf"/>
</dbReference>
<dbReference type="RefSeq" id="WP_033773851.1">
    <property type="nucleotide sequence ID" value="NZ_FYAZ01000001.1"/>
</dbReference>
<sequence length="71" mass="8122">MRSYTTTQARKYLAEIMDIVMAGEPVIITRRGGSAAVLISREEFDVWQEIKQGANFSVDTEKRNQKLLMKT</sequence>
<name>A0A379LT97_ENTAG</name>
<reference evidence="4 5" key="1">
    <citation type="submission" date="2018-06" db="EMBL/GenBank/DDBJ databases">
        <authorList>
            <consortium name="Pathogen Informatics"/>
            <person name="Doyle S."/>
        </authorList>
    </citation>
    <scope>NUCLEOTIDE SEQUENCE [LARGE SCALE GENOMIC DNA]</scope>
    <source>
        <strain evidence="4 5">NCTC9381</strain>
    </source>
</reference>
<evidence type="ECO:0000313" key="5">
    <source>
        <dbReference type="Proteomes" id="UP000254640"/>
    </source>
</evidence>
<evidence type="ECO:0000256" key="1">
    <source>
        <dbReference type="ARBA" id="ARBA00009981"/>
    </source>
</evidence>
<accession>A0A379LT97</accession>
<organism evidence="4 5">
    <name type="scientific">Enterobacter agglomerans</name>
    <name type="common">Erwinia herbicola</name>
    <name type="synonym">Pantoea agglomerans</name>
    <dbReference type="NCBI Taxonomy" id="549"/>
    <lineage>
        <taxon>Bacteria</taxon>
        <taxon>Pseudomonadati</taxon>
        <taxon>Pseudomonadota</taxon>
        <taxon>Gammaproteobacteria</taxon>
        <taxon>Enterobacterales</taxon>
        <taxon>Erwiniaceae</taxon>
        <taxon>Pantoea</taxon>
        <taxon>Pantoea agglomerans group</taxon>
    </lineage>
</organism>
<keyword evidence="5" id="KW-1185">Reference proteome</keyword>
<dbReference type="Proteomes" id="UP000254640">
    <property type="component" value="Unassembled WGS sequence"/>
</dbReference>
<dbReference type="Gene3D" id="3.40.1620.10">
    <property type="entry name" value="YefM-like domain"/>
    <property type="match status" value="1"/>
</dbReference>
<dbReference type="EMBL" id="UGSO01000002">
    <property type="protein sequence ID" value="SUE06648.1"/>
    <property type="molecule type" value="Genomic_DNA"/>
</dbReference>
<proteinExistence type="inferred from homology"/>
<protein>
    <recommendedName>
        <fullName evidence="2">Antitoxin</fullName>
    </recommendedName>
</protein>
<evidence type="ECO:0000313" key="6">
    <source>
        <dbReference type="Proteomes" id="UP000461948"/>
    </source>
</evidence>